<gene>
    <name evidence="7" type="ORF">IAB06_01430</name>
</gene>
<feature type="transmembrane region" description="Helical" evidence="6">
    <location>
        <begin position="111"/>
        <end position="130"/>
    </location>
</feature>
<evidence type="ECO:0000256" key="6">
    <source>
        <dbReference type="RuleBase" id="RU004379"/>
    </source>
</evidence>
<feature type="transmembrane region" description="Helical" evidence="6">
    <location>
        <begin position="205"/>
        <end position="228"/>
    </location>
</feature>
<protein>
    <submittedName>
        <fullName evidence="7">Bax inhibitor-1/YccA family protein</fullName>
    </submittedName>
</protein>
<dbReference type="PANTHER" id="PTHR23291">
    <property type="entry name" value="BAX INHIBITOR-RELATED"/>
    <property type="match status" value="1"/>
</dbReference>
<feature type="transmembrane region" description="Helical" evidence="6">
    <location>
        <begin position="142"/>
        <end position="160"/>
    </location>
</feature>
<feature type="transmembrane region" description="Helical" evidence="6">
    <location>
        <begin position="86"/>
        <end position="105"/>
    </location>
</feature>
<accession>A0A9D1MNA6</accession>
<sequence length="232" mass="25756">MENQSYTEVAKRANIVQSFFAQVYGWMFFGLMATGIVAYYVASSDAILNLVFSNKITFYGFLLAPLALVVIISSKIESLSTTMASFLFFLYAAVNGVTLSAIFLAYTQESIASTFVITAGTFGATALFGYVTKRDLSKIGNILFMLLIGLIIASLVNLFLQNEAMMWVITYAGIVIFVGLTAYDMQKLKEIAHKINDNEETISKFAVMGALTLYLDFINLFLKLLRIFGKKR</sequence>
<reference evidence="7" key="1">
    <citation type="submission" date="2020-10" db="EMBL/GenBank/DDBJ databases">
        <authorList>
            <person name="Gilroy R."/>
        </authorList>
    </citation>
    <scope>NUCLEOTIDE SEQUENCE</scope>
    <source>
        <strain evidence="7">CHK160-1198</strain>
    </source>
</reference>
<dbReference type="Proteomes" id="UP000824099">
    <property type="component" value="Unassembled WGS sequence"/>
</dbReference>
<keyword evidence="5 6" id="KW-0472">Membrane</keyword>
<feature type="transmembrane region" description="Helical" evidence="6">
    <location>
        <begin position="21"/>
        <end position="41"/>
    </location>
</feature>
<evidence type="ECO:0000313" key="8">
    <source>
        <dbReference type="Proteomes" id="UP000824099"/>
    </source>
</evidence>
<dbReference type="EMBL" id="DVNI01000021">
    <property type="protein sequence ID" value="HIU63688.1"/>
    <property type="molecule type" value="Genomic_DNA"/>
</dbReference>
<name>A0A9D1MNA6_9FIRM</name>
<organism evidence="7 8">
    <name type="scientific">Candidatus Avacidaminococcus intestinavium</name>
    <dbReference type="NCBI Taxonomy" id="2840684"/>
    <lineage>
        <taxon>Bacteria</taxon>
        <taxon>Bacillati</taxon>
        <taxon>Bacillota</taxon>
        <taxon>Negativicutes</taxon>
        <taxon>Acidaminococcales</taxon>
        <taxon>Acidaminococcaceae</taxon>
        <taxon>Acidaminococcaceae incertae sedis</taxon>
        <taxon>Candidatus Avacidaminococcus</taxon>
    </lineage>
</organism>
<evidence type="ECO:0000313" key="7">
    <source>
        <dbReference type="EMBL" id="HIU63688.1"/>
    </source>
</evidence>
<comment type="caution">
    <text evidence="7">The sequence shown here is derived from an EMBL/GenBank/DDBJ whole genome shotgun (WGS) entry which is preliminary data.</text>
</comment>
<dbReference type="PANTHER" id="PTHR23291:SF50">
    <property type="entry name" value="PROTEIN LIFEGUARD 4"/>
    <property type="match status" value="1"/>
</dbReference>
<dbReference type="GO" id="GO:0005886">
    <property type="term" value="C:plasma membrane"/>
    <property type="evidence" value="ECO:0007669"/>
    <property type="project" value="TreeGrafter"/>
</dbReference>
<keyword evidence="4 6" id="KW-1133">Transmembrane helix</keyword>
<evidence type="ECO:0000256" key="2">
    <source>
        <dbReference type="ARBA" id="ARBA00010350"/>
    </source>
</evidence>
<dbReference type="InterPro" id="IPR006214">
    <property type="entry name" value="Bax_inhibitor_1-related"/>
</dbReference>
<evidence type="ECO:0000256" key="1">
    <source>
        <dbReference type="ARBA" id="ARBA00004141"/>
    </source>
</evidence>
<evidence type="ECO:0000256" key="3">
    <source>
        <dbReference type="ARBA" id="ARBA00022692"/>
    </source>
</evidence>
<dbReference type="Pfam" id="PF01027">
    <property type="entry name" value="Bax1-I"/>
    <property type="match status" value="1"/>
</dbReference>
<proteinExistence type="inferred from homology"/>
<evidence type="ECO:0000256" key="4">
    <source>
        <dbReference type="ARBA" id="ARBA00022989"/>
    </source>
</evidence>
<feature type="transmembrane region" description="Helical" evidence="6">
    <location>
        <begin position="166"/>
        <end position="185"/>
    </location>
</feature>
<dbReference type="AlphaFoldDB" id="A0A9D1MNA6"/>
<dbReference type="CDD" id="cd10432">
    <property type="entry name" value="BI-1-like_bacterial"/>
    <property type="match status" value="1"/>
</dbReference>
<keyword evidence="3 6" id="KW-0812">Transmembrane</keyword>
<evidence type="ECO:0000256" key="5">
    <source>
        <dbReference type="ARBA" id="ARBA00023136"/>
    </source>
</evidence>
<comment type="subcellular location">
    <subcellularLocation>
        <location evidence="1">Membrane</location>
        <topology evidence="1">Multi-pass membrane protein</topology>
    </subcellularLocation>
</comment>
<comment type="similarity">
    <text evidence="2 6">Belongs to the BI1 family.</text>
</comment>
<reference evidence="7" key="2">
    <citation type="journal article" date="2021" name="PeerJ">
        <title>Extensive microbial diversity within the chicken gut microbiome revealed by metagenomics and culture.</title>
        <authorList>
            <person name="Gilroy R."/>
            <person name="Ravi A."/>
            <person name="Getino M."/>
            <person name="Pursley I."/>
            <person name="Horton D.L."/>
            <person name="Alikhan N.F."/>
            <person name="Baker D."/>
            <person name="Gharbi K."/>
            <person name="Hall N."/>
            <person name="Watson M."/>
            <person name="Adriaenssens E.M."/>
            <person name="Foster-Nyarko E."/>
            <person name="Jarju S."/>
            <person name="Secka A."/>
            <person name="Antonio M."/>
            <person name="Oren A."/>
            <person name="Chaudhuri R.R."/>
            <person name="La Ragione R."/>
            <person name="Hildebrand F."/>
            <person name="Pallen M.J."/>
        </authorList>
    </citation>
    <scope>NUCLEOTIDE SEQUENCE</scope>
    <source>
        <strain evidence="7">CHK160-1198</strain>
    </source>
</reference>
<feature type="transmembrane region" description="Helical" evidence="6">
    <location>
        <begin position="56"/>
        <end position="74"/>
    </location>
</feature>